<reference evidence="1 2" key="1">
    <citation type="submission" date="2018-07" db="EMBL/GenBank/DDBJ databases">
        <title>Genomic Encyclopedia of Type Strains, Phase IV (KMG-IV): sequencing the most valuable type-strain genomes for metagenomic binning, comparative biology and taxonomic classification.</title>
        <authorList>
            <person name="Goeker M."/>
        </authorList>
    </citation>
    <scope>NUCLEOTIDE SEQUENCE [LARGE SCALE GENOMIC DNA]</scope>
    <source>
        <strain evidence="1 2">DSM 16500</strain>
    </source>
</reference>
<protein>
    <submittedName>
        <fullName evidence="1">Uncharacterized protein</fullName>
    </submittedName>
</protein>
<sequence>MADIKKELIQLIDQVDSAALPVELRIDLAKTKLFLRQPECIIDIKDEKNRLAIAGFIDLLEKKLKSARLEHPHTPKKRSP</sequence>
<gene>
    <name evidence="1" type="ORF">C8D86_11319</name>
</gene>
<name>A0A370GH63_9COXI</name>
<keyword evidence="2" id="KW-1185">Reference proteome</keyword>
<dbReference type="Proteomes" id="UP000254720">
    <property type="component" value="Unassembled WGS sequence"/>
</dbReference>
<dbReference type="EMBL" id="QQAX01000013">
    <property type="protein sequence ID" value="RDI42690.1"/>
    <property type="molecule type" value="Genomic_DNA"/>
</dbReference>
<dbReference type="RefSeq" id="WP_114834554.1">
    <property type="nucleotide sequence ID" value="NZ_LR699114.1"/>
</dbReference>
<accession>A0A370GH63</accession>
<dbReference type="AlphaFoldDB" id="A0A370GH63"/>
<organism evidence="1 2">
    <name type="scientific">Aquicella lusitana</name>
    <dbReference type="NCBI Taxonomy" id="254246"/>
    <lineage>
        <taxon>Bacteria</taxon>
        <taxon>Pseudomonadati</taxon>
        <taxon>Pseudomonadota</taxon>
        <taxon>Gammaproteobacteria</taxon>
        <taxon>Legionellales</taxon>
        <taxon>Coxiellaceae</taxon>
        <taxon>Aquicella</taxon>
    </lineage>
</organism>
<comment type="caution">
    <text evidence="1">The sequence shown here is derived from an EMBL/GenBank/DDBJ whole genome shotgun (WGS) entry which is preliminary data.</text>
</comment>
<proteinExistence type="predicted"/>
<evidence type="ECO:0000313" key="1">
    <source>
        <dbReference type="EMBL" id="RDI42690.1"/>
    </source>
</evidence>
<evidence type="ECO:0000313" key="2">
    <source>
        <dbReference type="Proteomes" id="UP000254720"/>
    </source>
</evidence>